<gene>
    <name evidence="3" type="ORF">K1I37_08990</name>
</gene>
<evidence type="ECO:0000313" key="3">
    <source>
        <dbReference type="EMBL" id="UNO50558.1"/>
    </source>
</evidence>
<feature type="domain" description="Inner membrane protein YgaP-like transmembrane" evidence="2">
    <location>
        <begin position="1"/>
        <end position="60"/>
    </location>
</feature>
<dbReference type="OrthoDB" id="5405951at2"/>
<name>A0A9E7CX75_ALIAG</name>
<keyword evidence="4" id="KW-1185">Reference proteome</keyword>
<evidence type="ECO:0000259" key="2">
    <source>
        <dbReference type="Pfam" id="PF11127"/>
    </source>
</evidence>
<feature type="region of interest" description="Disordered" evidence="1">
    <location>
        <begin position="61"/>
        <end position="107"/>
    </location>
</feature>
<dbReference type="AlphaFoldDB" id="A0A9E7CX75"/>
<dbReference type="Gene3D" id="6.10.140.1340">
    <property type="match status" value="1"/>
</dbReference>
<dbReference type="EMBL" id="CP080467">
    <property type="protein sequence ID" value="UNO50558.1"/>
    <property type="molecule type" value="Genomic_DNA"/>
</dbReference>
<feature type="compositionally biased region" description="Low complexity" evidence="1">
    <location>
        <begin position="67"/>
        <end position="84"/>
    </location>
</feature>
<dbReference type="Pfam" id="PF11127">
    <property type="entry name" value="YgaP-like_TM"/>
    <property type="match status" value="1"/>
</dbReference>
<dbReference type="RefSeq" id="WP_152498833.1">
    <property type="nucleotide sequence ID" value="NZ_AURB01000152.1"/>
</dbReference>
<dbReference type="InterPro" id="IPR021309">
    <property type="entry name" value="YgaP-like_TM"/>
</dbReference>
<accession>A0A9E7CX75</accession>
<sequence length="107" mass="11856">MEQNLSTVDKYVRMVTGLLALGVASRRRVSPMTRTILWSFGAMKLAEGATGWCPMQAVTERLTNQKSSRSSQSSSRNDSRASSRQPNAGGSDDYDIPSYTKMEHQTH</sequence>
<dbReference type="Proteomes" id="UP000829401">
    <property type="component" value="Chromosome"/>
</dbReference>
<evidence type="ECO:0000256" key="1">
    <source>
        <dbReference type="SAM" id="MobiDB-lite"/>
    </source>
</evidence>
<evidence type="ECO:0000313" key="4">
    <source>
        <dbReference type="Proteomes" id="UP000829401"/>
    </source>
</evidence>
<protein>
    <submittedName>
        <fullName evidence="3">DUF2892 domain-containing protein</fullName>
    </submittedName>
</protein>
<proteinExistence type="predicted"/>
<organism evidence="3 4">
    <name type="scientific">Alicyclobacillus acidoterrestris (strain ATCC 49025 / DSM 3922 / CIP 106132 / NCIMB 13137 / GD3B)</name>
    <dbReference type="NCBI Taxonomy" id="1356854"/>
    <lineage>
        <taxon>Bacteria</taxon>
        <taxon>Bacillati</taxon>
        <taxon>Bacillota</taxon>
        <taxon>Bacilli</taxon>
        <taxon>Bacillales</taxon>
        <taxon>Alicyclobacillaceae</taxon>
        <taxon>Alicyclobacillus</taxon>
    </lineage>
</organism>
<reference evidence="4" key="1">
    <citation type="journal article" date="2022" name="G3 (Bethesda)">
        <title>Unveiling the complete genome sequence of Alicyclobacillus acidoterrestris DSM 3922T, a taint-producing strain.</title>
        <authorList>
            <person name="Leonardo I.C."/>
            <person name="Barreto Crespo M.T."/>
            <person name="Gaspar F.B."/>
        </authorList>
    </citation>
    <scope>NUCLEOTIDE SEQUENCE [LARGE SCALE GENOMIC DNA]</scope>
    <source>
        <strain evidence="4">DSM 3922</strain>
    </source>
</reference>
<dbReference type="KEGG" id="aaco:K1I37_08990"/>